<name>A0A0W8G4Q1_9ZZZZ</name>
<dbReference type="AlphaFoldDB" id="A0A0W8G4Q1"/>
<proteinExistence type="predicted"/>
<comment type="caution">
    <text evidence="1">The sequence shown here is derived from an EMBL/GenBank/DDBJ whole genome shotgun (WGS) entry which is preliminary data.</text>
</comment>
<dbReference type="EMBL" id="LNQE01000257">
    <property type="protein sequence ID" value="KUG28128.1"/>
    <property type="molecule type" value="Genomic_DNA"/>
</dbReference>
<organism evidence="1">
    <name type="scientific">hydrocarbon metagenome</name>
    <dbReference type="NCBI Taxonomy" id="938273"/>
    <lineage>
        <taxon>unclassified sequences</taxon>
        <taxon>metagenomes</taxon>
        <taxon>ecological metagenomes</taxon>
    </lineage>
</organism>
<gene>
    <name evidence="1" type="ORF">ASZ90_002024</name>
</gene>
<sequence>MSLALDEPKESDETFETDGYLFVVDKELSQQAGPMKVDMTYMGFTVQSGLVLGGGGCGGSCSSSSSCSC</sequence>
<reference evidence="1" key="1">
    <citation type="journal article" date="2015" name="Proc. Natl. Acad. Sci. U.S.A.">
        <title>Networks of energetic and metabolic interactions define dynamics in microbial communities.</title>
        <authorList>
            <person name="Embree M."/>
            <person name="Liu J.K."/>
            <person name="Al-Bassam M.M."/>
            <person name="Zengler K."/>
        </authorList>
    </citation>
    <scope>NUCLEOTIDE SEQUENCE</scope>
</reference>
<protein>
    <submittedName>
        <fullName evidence="1">Hesb-like domain</fullName>
    </submittedName>
</protein>
<accession>A0A0W8G4Q1</accession>
<evidence type="ECO:0000313" key="1">
    <source>
        <dbReference type="EMBL" id="KUG28128.1"/>
    </source>
</evidence>